<accession>A0A6C0E9L1</accession>
<reference evidence="1" key="1">
    <citation type="journal article" date="2020" name="Nature">
        <title>Giant virus diversity and host interactions through global metagenomics.</title>
        <authorList>
            <person name="Schulz F."/>
            <person name="Roux S."/>
            <person name="Paez-Espino D."/>
            <person name="Jungbluth S."/>
            <person name="Walsh D.A."/>
            <person name="Denef V.J."/>
            <person name="McMahon K.D."/>
            <person name="Konstantinidis K.T."/>
            <person name="Eloe-Fadrosh E.A."/>
            <person name="Kyrpides N.C."/>
            <person name="Woyke T."/>
        </authorList>
    </citation>
    <scope>NUCLEOTIDE SEQUENCE</scope>
    <source>
        <strain evidence="1">GVMAG-M-3300023179-150</strain>
    </source>
</reference>
<name>A0A6C0E9L1_9ZZZZ</name>
<sequence>MASALTVNNPGPFSGEVGQILRIIYYVGDCKSKIFSDSKTIDKILYDEVWNIIPNIFRNILIKEVLSKNTRIPKENYREFQLMLEAYQSYYYIFKYMMYIWDPIISSSSEFSNLSEFNMKFHLELRRFLSYISINVGSPIWLTELFQKNYYGEPKDFNHLKNIFADCFDLRCFGFYMVSEIINRFTKGIIDQYDEIDLDDETIRDVCLKILSTVENITVSHPHLFTEDHDSRGYYPWASILHNHKYGTNIPKLIIDSDHAYVINRVPVWELEWPVLYSEGVLIRKLLILAQRPTLDPSTTEQSTIERLTTCIKISSDFTQKRKLDRLNTWQRFSGHYLR</sequence>
<organism evidence="1">
    <name type="scientific">viral metagenome</name>
    <dbReference type="NCBI Taxonomy" id="1070528"/>
    <lineage>
        <taxon>unclassified sequences</taxon>
        <taxon>metagenomes</taxon>
        <taxon>organismal metagenomes</taxon>
    </lineage>
</organism>
<protein>
    <submittedName>
        <fullName evidence="1">Uncharacterized protein</fullName>
    </submittedName>
</protein>
<dbReference type="EMBL" id="MN739762">
    <property type="protein sequence ID" value="QHT25270.1"/>
    <property type="molecule type" value="Genomic_DNA"/>
</dbReference>
<evidence type="ECO:0000313" key="1">
    <source>
        <dbReference type="EMBL" id="QHT25270.1"/>
    </source>
</evidence>
<dbReference type="AlphaFoldDB" id="A0A6C0E9L1"/>
<proteinExistence type="predicted"/>